<evidence type="ECO:0000256" key="14">
    <source>
        <dbReference type="ARBA" id="ARBA00022840"/>
    </source>
</evidence>
<evidence type="ECO:0000256" key="4">
    <source>
        <dbReference type="ARBA" id="ARBA00012105"/>
    </source>
</evidence>
<evidence type="ECO:0000256" key="7">
    <source>
        <dbReference type="ARBA" id="ARBA00022630"/>
    </source>
</evidence>
<dbReference type="GO" id="GO:0006747">
    <property type="term" value="P:FAD biosynthetic process"/>
    <property type="evidence" value="ECO:0007669"/>
    <property type="project" value="UniProtKB-UniPathway"/>
</dbReference>
<dbReference type="EMBL" id="UINC01001815">
    <property type="protein sequence ID" value="SUZ89310.1"/>
    <property type="molecule type" value="Genomic_DNA"/>
</dbReference>
<keyword evidence="12" id="KW-0418">Kinase</keyword>
<keyword evidence="9" id="KW-0808">Transferase</keyword>
<evidence type="ECO:0000256" key="13">
    <source>
        <dbReference type="ARBA" id="ARBA00022827"/>
    </source>
</evidence>
<protein>
    <recommendedName>
        <fullName evidence="6">Bifunctional riboflavin kinase/FMN adenylyltransferase</fullName>
        <ecNumber evidence="4">2.7.1.26</ecNumber>
        <ecNumber evidence="5">2.7.7.2</ecNumber>
    </recommendedName>
</protein>
<accession>A0A381RCC7</accession>
<dbReference type="Pfam" id="PF06574">
    <property type="entry name" value="FAD_syn"/>
    <property type="match status" value="1"/>
</dbReference>
<dbReference type="PANTHER" id="PTHR22749:SF6">
    <property type="entry name" value="RIBOFLAVIN KINASE"/>
    <property type="match status" value="1"/>
</dbReference>
<dbReference type="SUPFAM" id="SSF52374">
    <property type="entry name" value="Nucleotidylyl transferase"/>
    <property type="match status" value="1"/>
</dbReference>
<keyword evidence="14" id="KW-0067">ATP-binding</keyword>
<dbReference type="GO" id="GO:0009231">
    <property type="term" value="P:riboflavin biosynthetic process"/>
    <property type="evidence" value="ECO:0007669"/>
    <property type="project" value="InterPro"/>
</dbReference>
<dbReference type="AlphaFoldDB" id="A0A381RCC7"/>
<evidence type="ECO:0000256" key="3">
    <source>
        <dbReference type="ARBA" id="ARBA00010214"/>
    </source>
</evidence>
<dbReference type="Gene3D" id="2.40.30.30">
    <property type="entry name" value="Riboflavin kinase-like"/>
    <property type="match status" value="1"/>
</dbReference>
<keyword evidence="8" id="KW-0288">FMN</keyword>
<dbReference type="PANTHER" id="PTHR22749">
    <property type="entry name" value="RIBOFLAVIN KINASE/FMN ADENYLYLTRANSFERASE"/>
    <property type="match status" value="1"/>
</dbReference>
<dbReference type="NCBIfam" id="NF004160">
    <property type="entry name" value="PRK05627.1-3"/>
    <property type="match status" value="1"/>
</dbReference>
<evidence type="ECO:0000259" key="16">
    <source>
        <dbReference type="SMART" id="SM00904"/>
    </source>
</evidence>
<comment type="similarity">
    <text evidence="3">Belongs to the RibF family.</text>
</comment>
<dbReference type="GO" id="GO:0005524">
    <property type="term" value="F:ATP binding"/>
    <property type="evidence" value="ECO:0007669"/>
    <property type="project" value="UniProtKB-KW"/>
</dbReference>
<organism evidence="17">
    <name type="scientific">marine metagenome</name>
    <dbReference type="NCBI Taxonomy" id="408172"/>
    <lineage>
        <taxon>unclassified sequences</taxon>
        <taxon>metagenomes</taxon>
        <taxon>ecological metagenomes</taxon>
    </lineage>
</organism>
<dbReference type="InterPro" id="IPR002606">
    <property type="entry name" value="Riboflavin_kinase_bac"/>
</dbReference>
<dbReference type="Gene3D" id="3.40.50.620">
    <property type="entry name" value="HUPs"/>
    <property type="match status" value="1"/>
</dbReference>
<dbReference type="InterPro" id="IPR014729">
    <property type="entry name" value="Rossmann-like_a/b/a_fold"/>
</dbReference>
<dbReference type="InterPro" id="IPR015865">
    <property type="entry name" value="Riboflavin_kinase_bac/euk"/>
</dbReference>
<evidence type="ECO:0000256" key="10">
    <source>
        <dbReference type="ARBA" id="ARBA00022695"/>
    </source>
</evidence>
<sequence length="316" mass="35784">MQVFSYGEQTALTPSSVVTIGNFDGIHLGHRALICATVHEAHTRGCTSALVTFDPHPQEIIHSQQPVSRICTSTHQLSLLEELDLDEVHVIPFTEELSQLGPDEFVFQFLIKRFDLIKLVIGYDFRFGKHRAGDFKLLENLSQKYNFSLEEVAPVQERGQTVSSTIIRQLIQENRFDEIPHYLGRDYSIYGQVEQGEQRGQKLGFPTANIQPGVTLALPDGVYVSKIKVADQTYFGVTNSGKKPTFGTNVSSVETLIFDFEKDIYGEYLEVIPLYQLRPEMKFANIENLKTQIKRDIEAARNYLSTHDLQLAINSL</sequence>
<dbReference type="InterPro" id="IPR023468">
    <property type="entry name" value="Riboflavin_kinase"/>
</dbReference>
<evidence type="ECO:0000256" key="11">
    <source>
        <dbReference type="ARBA" id="ARBA00022741"/>
    </source>
</evidence>
<evidence type="ECO:0000256" key="6">
    <source>
        <dbReference type="ARBA" id="ARBA00018483"/>
    </source>
</evidence>
<evidence type="ECO:0000256" key="8">
    <source>
        <dbReference type="ARBA" id="ARBA00022643"/>
    </source>
</evidence>
<dbReference type="EC" id="2.7.7.2" evidence="5"/>
<dbReference type="GO" id="GO:0003919">
    <property type="term" value="F:FMN adenylyltransferase activity"/>
    <property type="evidence" value="ECO:0007669"/>
    <property type="project" value="UniProtKB-EC"/>
</dbReference>
<dbReference type="GO" id="GO:0009398">
    <property type="term" value="P:FMN biosynthetic process"/>
    <property type="evidence" value="ECO:0007669"/>
    <property type="project" value="UniProtKB-UniPathway"/>
</dbReference>
<evidence type="ECO:0000256" key="5">
    <source>
        <dbReference type="ARBA" id="ARBA00012393"/>
    </source>
</evidence>
<dbReference type="SUPFAM" id="SSF82114">
    <property type="entry name" value="Riboflavin kinase-like"/>
    <property type="match status" value="1"/>
</dbReference>
<keyword evidence="13" id="KW-0274">FAD</keyword>
<reference evidence="17" key="1">
    <citation type="submission" date="2018-05" db="EMBL/GenBank/DDBJ databases">
        <authorList>
            <person name="Lanie J.A."/>
            <person name="Ng W.-L."/>
            <person name="Kazmierczak K.M."/>
            <person name="Andrzejewski T.M."/>
            <person name="Davidsen T.M."/>
            <person name="Wayne K.J."/>
            <person name="Tettelin H."/>
            <person name="Glass J.I."/>
            <person name="Rusch D."/>
            <person name="Podicherti R."/>
            <person name="Tsui H.-C.T."/>
            <person name="Winkler M.E."/>
        </authorList>
    </citation>
    <scope>NUCLEOTIDE SEQUENCE</scope>
</reference>
<keyword evidence="11" id="KW-0547">Nucleotide-binding</keyword>
<keyword evidence="7" id="KW-0285">Flavoprotein</keyword>
<feature type="domain" description="Riboflavin kinase" evidence="16">
    <location>
        <begin position="182"/>
        <end position="305"/>
    </location>
</feature>
<comment type="pathway">
    <text evidence="2">Cofactor biosynthesis; FMN biosynthesis; FMN from riboflavin (ATP route): step 1/1.</text>
</comment>
<dbReference type="UniPathway" id="UPA00276">
    <property type="reaction ID" value="UER00406"/>
</dbReference>
<dbReference type="NCBIfam" id="TIGR00083">
    <property type="entry name" value="ribF"/>
    <property type="match status" value="1"/>
</dbReference>
<dbReference type="UniPathway" id="UPA00277">
    <property type="reaction ID" value="UER00407"/>
</dbReference>
<dbReference type="Pfam" id="PF01687">
    <property type="entry name" value="Flavokinase"/>
    <property type="match status" value="1"/>
</dbReference>
<dbReference type="NCBIfam" id="NF004162">
    <property type="entry name" value="PRK05627.1-5"/>
    <property type="match status" value="1"/>
</dbReference>
<evidence type="ECO:0000256" key="2">
    <source>
        <dbReference type="ARBA" id="ARBA00005201"/>
    </source>
</evidence>
<dbReference type="EC" id="2.7.1.26" evidence="4"/>
<proteinExistence type="inferred from homology"/>
<dbReference type="InterPro" id="IPR023465">
    <property type="entry name" value="Riboflavin_kinase_dom_sf"/>
</dbReference>
<dbReference type="SMART" id="SM00904">
    <property type="entry name" value="Flavokinase"/>
    <property type="match status" value="1"/>
</dbReference>
<dbReference type="CDD" id="cd02064">
    <property type="entry name" value="FAD_synthetase_N"/>
    <property type="match status" value="1"/>
</dbReference>
<dbReference type="PIRSF" id="PIRSF004491">
    <property type="entry name" value="FAD_Synth"/>
    <property type="match status" value="1"/>
</dbReference>
<evidence type="ECO:0000313" key="17">
    <source>
        <dbReference type="EMBL" id="SUZ89310.1"/>
    </source>
</evidence>
<keyword evidence="15" id="KW-0511">Multifunctional enzyme</keyword>
<evidence type="ECO:0000256" key="15">
    <source>
        <dbReference type="ARBA" id="ARBA00023268"/>
    </source>
</evidence>
<evidence type="ECO:0000256" key="9">
    <source>
        <dbReference type="ARBA" id="ARBA00022679"/>
    </source>
</evidence>
<name>A0A381RCC7_9ZZZZ</name>
<keyword evidence="10" id="KW-0548">Nucleotidyltransferase</keyword>
<evidence type="ECO:0000256" key="12">
    <source>
        <dbReference type="ARBA" id="ARBA00022777"/>
    </source>
</evidence>
<dbReference type="GO" id="GO:0008531">
    <property type="term" value="F:riboflavin kinase activity"/>
    <property type="evidence" value="ECO:0007669"/>
    <property type="project" value="UniProtKB-EC"/>
</dbReference>
<dbReference type="InterPro" id="IPR015864">
    <property type="entry name" value="FAD_synthase"/>
</dbReference>
<dbReference type="FunFam" id="3.40.50.620:FF:000021">
    <property type="entry name" value="Riboflavin biosynthesis protein"/>
    <property type="match status" value="1"/>
</dbReference>
<comment type="pathway">
    <text evidence="1">Cofactor biosynthesis; FAD biosynthesis; FAD from FMN: step 1/1.</text>
</comment>
<gene>
    <name evidence="17" type="ORF">METZ01_LOCUS42164</name>
</gene>
<evidence type="ECO:0000256" key="1">
    <source>
        <dbReference type="ARBA" id="ARBA00004726"/>
    </source>
</evidence>